<dbReference type="KEGG" id="tng:GSTEN00034869G001"/>
<accession>Q4RGC2</accession>
<comment type="caution">
    <text evidence="3">The sequence shown here is derived from an EMBL/GenBank/DDBJ whole genome shotgun (WGS) entry which is preliminary data.</text>
</comment>
<feature type="compositionally biased region" description="Polar residues" evidence="1">
    <location>
        <begin position="1"/>
        <end position="12"/>
    </location>
</feature>
<dbReference type="Gene3D" id="2.60.120.200">
    <property type="match status" value="3"/>
</dbReference>
<feature type="region of interest" description="Disordered" evidence="1">
    <location>
        <begin position="732"/>
        <end position="781"/>
    </location>
</feature>
<feature type="compositionally biased region" description="Basic residues" evidence="1">
    <location>
        <begin position="29"/>
        <end position="39"/>
    </location>
</feature>
<proteinExistence type="predicted"/>
<dbReference type="EMBL" id="CAAE01015104">
    <property type="protein sequence ID" value="CAG12560.1"/>
    <property type="molecule type" value="Genomic_DNA"/>
</dbReference>
<protein>
    <submittedName>
        <fullName evidence="3">(spotted green pufferfish) hypothetical protein</fullName>
    </submittedName>
</protein>
<evidence type="ECO:0000256" key="1">
    <source>
        <dbReference type="SAM" id="MobiDB-lite"/>
    </source>
</evidence>
<dbReference type="SUPFAM" id="SSF49899">
    <property type="entry name" value="Concanavalin A-like lectins/glucanases"/>
    <property type="match status" value="3"/>
</dbReference>
<dbReference type="PANTHER" id="PTHR23282:SF101">
    <property type="entry name" value="MAM DOMAIN-CONTAINING PROTEIN"/>
    <property type="match status" value="1"/>
</dbReference>
<feature type="domain" description="MAM" evidence="2">
    <location>
        <begin position="557"/>
        <end position="609"/>
    </location>
</feature>
<name>Q4RGC2_TETNG</name>
<organism evidence="3">
    <name type="scientific">Tetraodon nigroviridis</name>
    <name type="common">Spotted green pufferfish</name>
    <name type="synonym">Chelonodon nigroviridis</name>
    <dbReference type="NCBI Taxonomy" id="99883"/>
    <lineage>
        <taxon>Eukaryota</taxon>
        <taxon>Metazoa</taxon>
        <taxon>Chordata</taxon>
        <taxon>Craniata</taxon>
        <taxon>Vertebrata</taxon>
        <taxon>Euteleostomi</taxon>
        <taxon>Actinopterygii</taxon>
        <taxon>Neopterygii</taxon>
        <taxon>Teleostei</taxon>
        <taxon>Neoteleostei</taxon>
        <taxon>Acanthomorphata</taxon>
        <taxon>Eupercaria</taxon>
        <taxon>Tetraodontiformes</taxon>
        <taxon>Tetradontoidea</taxon>
        <taxon>Tetraodontidae</taxon>
        <taxon>Tetraodon</taxon>
    </lineage>
</organism>
<dbReference type="GO" id="GO:0016020">
    <property type="term" value="C:membrane"/>
    <property type="evidence" value="ECO:0007669"/>
    <property type="project" value="InterPro"/>
</dbReference>
<evidence type="ECO:0000313" key="3">
    <source>
        <dbReference type="EMBL" id="CAG12560.1"/>
    </source>
</evidence>
<dbReference type="InterPro" id="IPR051560">
    <property type="entry name" value="MAM_domain-containing"/>
</dbReference>
<dbReference type="PROSITE" id="PS00740">
    <property type="entry name" value="MAM_1"/>
    <property type="match status" value="1"/>
</dbReference>
<feature type="domain" description="MAM" evidence="2">
    <location>
        <begin position="620"/>
        <end position="829"/>
    </location>
</feature>
<dbReference type="InterPro" id="IPR013320">
    <property type="entry name" value="ConA-like_dom_sf"/>
</dbReference>
<feature type="domain" description="MAM" evidence="2">
    <location>
        <begin position="836"/>
        <end position="1001"/>
    </location>
</feature>
<dbReference type="PROSITE" id="PS50060">
    <property type="entry name" value="MAM_2"/>
    <property type="match status" value="5"/>
</dbReference>
<feature type="domain" description="MAM" evidence="2">
    <location>
        <begin position="101"/>
        <end position="217"/>
    </location>
</feature>
<feature type="domain" description="MAM" evidence="2">
    <location>
        <begin position="239"/>
        <end position="364"/>
    </location>
</feature>
<feature type="region of interest" description="Disordered" evidence="1">
    <location>
        <begin position="517"/>
        <end position="538"/>
    </location>
</feature>
<dbReference type="Pfam" id="PF00629">
    <property type="entry name" value="MAM"/>
    <property type="match status" value="3"/>
</dbReference>
<feature type="non-terminal residue" evidence="3">
    <location>
        <position position="1001"/>
    </location>
</feature>
<dbReference type="CDD" id="cd06263">
    <property type="entry name" value="MAM"/>
    <property type="match status" value="2"/>
</dbReference>
<dbReference type="SMART" id="SM00137">
    <property type="entry name" value="MAM"/>
    <property type="match status" value="2"/>
</dbReference>
<reference evidence="3" key="1">
    <citation type="journal article" date="2004" name="Nature">
        <title>Genome duplication in the teleost fish Tetraodon nigroviridis reveals the early vertebrate proto-karyotype.</title>
        <authorList>
            <person name="Jaillon O."/>
            <person name="Aury J.-M."/>
            <person name="Brunet F."/>
            <person name="Petit J.-L."/>
            <person name="Stange-Thomann N."/>
            <person name="Mauceli E."/>
            <person name="Bouneau L."/>
            <person name="Fischer C."/>
            <person name="Ozouf-Costaz C."/>
            <person name="Bernot A."/>
            <person name="Nicaud S."/>
            <person name="Jaffe D."/>
            <person name="Fisher S."/>
            <person name="Lutfalla G."/>
            <person name="Dossat C."/>
            <person name="Segurens B."/>
            <person name="Dasilva C."/>
            <person name="Salanoubat M."/>
            <person name="Levy M."/>
            <person name="Boudet N."/>
            <person name="Castellano S."/>
            <person name="Anthouard V."/>
            <person name="Jubin C."/>
            <person name="Castelli V."/>
            <person name="Katinka M."/>
            <person name="Vacherie B."/>
            <person name="Biemont C."/>
            <person name="Skalli Z."/>
            <person name="Cattolico L."/>
            <person name="Poulain J."/>
            <person name="De Berardinis V."/>
            <person name="Cruaud C."/>
            <person name="Duprat S."/>
            <person name="Brottier P."/>
            <person name="Coutanceau J.-P."/>
            <person name="Gouzy J."/>
            <person name="Parra G."/>
            <person name="Lardier G."/>
            <person name="Chapple C."/>
            <person name="McKernan K.J."/>
            <person name="McEwan P."/>
            <person name="Bosak S."/>
            <person name="Kellis M."/>
            <person name="Volff J.-N."/>
            <person name="Guigo R."/>
            <person name="Zody M.C."/>
            <person name="Mesirov J."/>
            <person name="Lindblad-Toh K."/>
            <person name="Birren B."/>
            <person name="Nusbaum C."/>
            <person name="Kahn D."/>
            <person name="Robinson-Rechavi M."/>
            <person name="Laudet V."/>
            <person name="Schachter V."/>
            <person name="Quetier F."/>
            <person name="Saurin W."/>
            <person name="Scarpelli C."/>
            <person name="Wincker P."/>
            <person name="Lander E.S."/>
            <person name="Weissenbach J."/>
            <person name="Roest Crollius H."/>
        </authorList>
    </citation>
    <scope>NUCLEOTIDE SEQUENCE [LARGE SCALE GENOMIC DNA]</scope>
</reference>
<sequence length="1001" mass="108866">MAGAQKQRTGSLQPRGALWSRLTDQSERRHFRHSYHRTNSKVSRFGLTDTKDPVVDEDEDGVPRLQTRGESSRHVTLGPGKAGGDTGAPPLVGGTRSWSPSQPEGRSILVDSASLRGQEQAVLVSPVLERPGWSCVRLVYQISGRGSLQLHLRPQGDNFDYRLWWTREASDSWLIASVDLPNGTAPFQLLLEGGPGPGSSSRVEVFEILVVPGYCLGQSQAFPWRSRGVSLALTASLLTECDFEEEHRCGYSNSWNPNVNWYVGGSAAAGNQTDGQQRGQYMFVDSEHVRHFQEVAQLSSPMTTAPMAGCLSFYYRDQQRGNVFSLFTRDQLGHYEEIWRPQVDATPGWTLVGVDIRAPHPLEVSEGRCSGRGLGLLAPLLTVLAPPASRGTFLLLNPQTDVNLSDGAARWCRRSRTRLLKLTPTRTHGGTLRAACVCLQKRSDSPSNLIETCSVSLSTHTHTHTHTPFPLSSSMHVPPGDAAVSVAATFSQNIPHGGCGRSSCSSLERRLRNRTNWVGSAGPEPELKHNFSTSGSRPTNLLPPRWRQRLLPRLEPWSVSSLPLTSCVSTCVCVCVCVLQVVFEVAFNRAKGGYVAVDDISFSPEFCHSDTEPTVDPSVADCDFDTGLCLYHQERAESKGWSRVTVSPNAYRMGDHTTGTGDPTPADSHKALDGPVLVPAGLTVFVSLRLVPPGERALRLHARLRGAAARALVAGEPALLREVLLPAAGLQEGGQRSDPLRLRRARRGGGEGLEPVRQLRGGVDAGGGHLPEADADQGPTPVGDRWSGDGGVTQPLLFQLVFASICRNFWECGLVAIDDITVRLGDCRIAAGSLPGQCDFDDGLCGYRQDTVEDKGDWLPARGHTPTSYTGPRGDHTTGVGSFLYIEASKMRPGHKARLLTSDLRGSSSPQCLVFHFHMYGSGSGILSVLLRQGGGQPDSLLWRRRGEQGIGWMRATVDYRCGVRHQARRQSHIVFEAIRGPSLRSDIAIDDVAFQPGPCE</sequence>
<dbReference type="AlphaFoldDB" id="Q4RGC2"/>
<evidence type="ECO:0000259" key="2">
    <source>
        <dbReference type="PROSITE" id="PS50060"/>
    </source>
</evidence>
<dbReference type="OrthoDB" id="10020495at2759"/>
<gene>
    <name evidence="3" type="ORF">GSTENG00034869001</name>
</gene>
<feature type="region of interest" description="Disordered" evidence="1">
    <location>
        <begin position="1"/>
        <end position="105"/>
    </location>
</feature>
<reference evidence="3" key="2">
    <citation type="submission" date="2004-02" db="EMBL/GenBank/DDBJ databases">
        <authorList>
            <consortium name="Genoscope"/>
            <consortium name="Whitehead Institute Centre for Genome Research"/>
        </authorList>
    </citation>
    <scope>NUCLEOTIDE SEQUENCE</scope>
</reference>
<dbReference type="InterPro" id="IPR000998">
    <property type="entry name" value="MAM_dom"/>
</dbReference>
<dbReference type="PANTHER" id="PTHR23282">
    <property type="entry name" value="APICAL ENDOSOMAL GLYCOPROTEIN PRECURSOR"/>
    <property type="match status" value="1"/>
</dbReference>